<dbReference type="InterPro" id="IPR036388">
    <property type="entry name" value="WH-like_DNA-bd_sf"/>
</dbReference>
<dbReference type="SUPFAM" id="SSF88659">
    <property type="entry name" value="Sigma3 and sigma4 domains of RNA polymerase sigma factors"/>
    <property type="match status" value="1"/>
</dbReference>
<dbReference type="InterPro" id="IPR007627">
    <property type="entry name" value="RNA_pol_sigma70_r2"/>
</dbReference>
<dbReference type="Proteomes" id="UP001272242">
    <property type="component" value="Unassembled WGS sequence"/>
</dbReference>
<comment type="caution">
    <text evidence="8">The sequence shown here is derived from an EMBL/GenBank/DDBJ whole genome shotgun (WGS) entry which is preliminary data.</text>
</comment>
<dbReference type="Gene3D" id="1.10.1740.10">
    <property type="match status" value="1"/>
</dbReference>
<dbReference type="InterPro" id="IPR014284">
    <property type="entry name" value="RNA_pol_sigma-70_dom"/>
</dbReference>
<dbReference type="SUPFAM" id="SSF49452">
    <property type="entry name" value="Starch-binding domain-like"/>
    <property type="match status" value="1"/>
</dbReference>
<keyword evidence="9" id="KW-1185">Reference proteome</keyword>
<dbReference type="PANTHER" id="PTHR43133:SF51">
    <property type="entry name" value="RNA POLYMERASE SIGMA FACTOR"/>
    <property type="match status" value="1"/>
</dbReference>
<dbReference type="Pfam" id="PF04542">
    <property type="entry name" value="Sigma70_r2"/>
    <property type="match status" value="1"/>
</dbReference>
<dbReference type="InterPro" id="IPR015889">
    <property type="entry name" value="Intradiol_dOase_core"/>
</dbReference>
<keyword evidence="2" id="KW-0805">Transcription regulation</keyword>
<sequence length="985" mass="107063">MARPPLAQVIRRVRKPAHAAPDVSATDQALLARFVASRDEGAFRALVQRHGATVLVACRQVLRDPADIDDAFQATFLVLLKKAPRLAADPAPLGGWLFAVAHRVAVRCRADRRRRTAREAEAVRRTDRTTDPSDLSWREAAAALHEELNALPEKYRLPLLLCGVRGLTRDEAAAELGTTVGALRGHLERGRALLEKRIARRGVLLSAGWLALVMGSARAADGPPRELTDLAVRLAKGSPSPTVAALATGAFAVIPVLKLFAAALTAAVFALGLTAGLVPPQPVTAHADDKPAPKTEKKSEPKPNTKTEVKERIITGRVIGHDGRPVKAELALAWLEGNPQPVGETGADGAFKVTVPMTRGDWGGWLVATAPGHGIDFVAHGSVSSPRTLTPIAEVTFRLPKERPVRGRLLDQQGRPVVGATVTANEFAVYNSDTSRESHFRRWVTDGSRNDVPPYGDREMWYADRPKSAGSPYTAVSDKDGRFEVAGVGEKQLFHLRVHGAGVANREIIIFNQDGFDPAPLNKAAKDSEIKGLPRGGKWQLYGVDPTVVLEPEKIIRGRVTGPEGKPRVGVTVAFTRPNKRDVTRDRTEAVTDTDGKYEIRGARKHPGYMVEVPADTAAGLIACQGFADDTAGYEPITINLKCAKGVIVSGTVRNKATREPVQAQLYAEVMSNNPFVEKYPPFTHSASGAPSNFRSDKDGRYRVVVIPGRVLLMAAAPRDEFRPPVPDPKYPDAFSYWQARSLTFYGHGGGMSFVQGNWCKVLETKENDTALAVDIDFEPAPKTLVKVVDTDGKPVTGAYATGITHVEFARPKATAGDTLTVYNLDLPMPEPKQDIVALAMGVPKEKPGRLLAVYHDQKKLVGTLTLTTADKNPAVMLTEPGSITGRVVGKDGKPLVGLTVHVWHARREVAEAFRGLNGSDTTVTDGNGEYRIDGLFPGQEFQLNFFRGQRRYDPGHLPPKERVQFPGQKWKMRELELEPTKDQE</sequence>
<feature type="region of interest" description="Disordered" evidence="5">
    <location>
        <begin position="280"/>
        <end position="309"/>
    </location>
</feature>
<gene>
    <name evidence="8" type="ORF">R5W23_003313</name>
</gene>
<dbReference type="InterPro" id="IPR013324">
    <property type="entry name" value="RNA_pol_sigma_r3/r4-like"/>
</dbReference>
<evidence type="ECO:0000256" key="3">
    <source>
        <dbReference type="ARBA" id="ARBA00023082"/>
    </source>
</evidence>
<dbReference type="InterPro" id="IPR039425">
    <property type="entry name" value="RNA_pol_sigma-70-like"/>
</dbReference>
<dbReference type="Pfam" id="PF08281">
    <property type="entry name" value="Sigma70_r4_2"/>
    <property type="match status" value="1"/>
</dbReference>
<evidence type="ECO:0000256" key="1">
    <source>
        <dbReference type="ARBA" id="ARBA00010641"/>
    </source>
</evidence>
<dbReference type="EMBL" id="JAXBLV010000201">
    <property type="protein sequence ID" value="MDY3561885.1"/>
    <property type="molecule type" value="Genomic_DNA"/>
</dbReference>
<name>A0ABU5F570_9BACT</name>
<protein>
    <submittedName>
        <fullName evidence="8">Sigma-70 family RNA polymerase sigma factor</fullName>
    </submittedName>
</protein>
<keyword evidence="3" id="KW-0731">Sigma factor</keyword>
<dbReference type="InterPro" id="IPR013784">
    <property type="entry name" value="Carb-bd-like_fold"/>
</dbReference>
<dbReference type="RefSeq" id="WP_320688229.1">
    <property type="nucleotide sequence ID" value="NZ_JAXBLV010000201.1"/>
</dbReference>
<keyword evidence="4" id="KW-0804">Transcription</keyword>
<accession>A0ABU5F570</accession>
<feature type="domain" description="RNA polymerase sigma factor 70 region 4 type 2" evidence="7">
    <location>
        <begin position="143"/>
        <end position="194"/>
    </location>
</feature>
<evidence type="ECO:0000256" key="5">
    <source>
        <dbReference type="SAM" id="MobiDB-lite"/>
    </source>
</evidence>
<dbReference type="InterPro" id="IPR013325">
    <property type="entry name" value="RNA_pol_sigma_r2"/>
</dbReference>
<dbReference type="SUPFAM" id="SSF88946">
    <property type="entry name" value="Sigma2 domain of RNA polymerase sigma factors"/>
    <property type="match status" value="1"/>
</dbReference>
<evidence type="ECO:0000313" key="9">
    <source>
        <dbReference type="Proteomes" id="UP001272242"/>
    </source>
</evidence>
<dbReference type="CDD" id="cd06171">
    <property type="entry name" value="Sigma70_r4"/>
    <property type="match status" value="1"/>
</dbReference>
<feature type="compositionally biased region" description="Basic and acidic residues" evidence="5">
    <location>
        <begin position="972"/>
        <end position="985"/>
    </location>
</feature>
<dbReference type="Gene3D" id="2.60.130.10">
    <property type="entry name" value="Aromatic compound dioxygenase"/>
    <property type="match status" value="1"/>
</dbReference>
<evidence type="ECO:0000259" key="6">
    <source>
        <dbReference type="Pfam" id="PF04542"/>
    </source>
</evidence>
<dbReference type="NCBIfam" id="TIGR02937">
    <property type="entry name" value="sigma70-ECF"/>
    <property type="match status" value="1"/>
</dbReference>
<feature type="compositionally biased region" description="Basic and acidic residues" evidence="5">
    <location>
        <begin position="286"/>
        <end position="309"/>
    </location>
</feature>
<proteinExistence type="inferred from homology"/>
<organism evidence="8 9">
    <name type="scientific">Gemmata algarum</name>
    <dbReference type="NCBI Taxonomy" id="2975278"/>
    <lineage>
        <taxon>Bacteria</taxon>
        <taxon>Pseudomonadati</taxon>
        <taxon>Planctomycetota</taxon>
        <taxon>Planctomycetia</taxon>
        <taxon>Gemmatales</taxon>
        <taxon>Gemmataceae</taxon>
        <taxon>Gemmata</taxon>
    </lineage>
</organism>
<reference evidence="9" key="1">
    <citation type="journal article" date="2023" name="Mar. Drugs">
        <title>Gemmata algarum, a Novel Planctomycete Isolated from an Algal Mat, Displays Antimicrobial Activity.</title>
        <authorList>
            <person name="Kumar G."/>
            <person name="Kallscheuer N."/>
            <person name="Kashif M."/>
            <person name="Ahamad S."/>
            <person name="Jagadeeshwari U."/>
            <person name="Pannikurungottu S."/>
            <person name="Haufschild T."/>
            <person name="Kabuu M."/>
            <person name="Sasikala C."/>
            <person name="Jogler C."/>
            <person name="Ramana C."/>
        </authorList>
    </citation>
    <scope>NUCLEOTIDE SEQUENCE [LARGE SCALE GENOMIC DNA]</scope>
    <source>
        <strain evidence="9">JC673</strain>
    </source>
</reference>
<feature type="region of interest" description="Disordered" evidence="5">
    <location>
        <begin position="956"/>
        <end position="985"/>
    </location>
</feature>
<comment type="similarity">
    <text evidence="1">Belongs to the sigma-70 factor family. ECF subfamily.</text>
</comment>
<dbReference type="PANTHER" id="PTHR43133">
    <property type="entry name" value="RNA POLYMERASE ECF-TYPE SIGMA FACTO"/>
    <property type="match status" value="1"/>
</dbReference>
<evidence type="ECO:0000313" key="8">
    <source>
        <dbReference type="EMBL" id="MDY3561885.1"/>
    </source>
</evidence>
<feature type="domain" description="RNA polymerase sigma-70 region 2" evidence="6">
    <location>
        <begin position="46"/>
        <end position="114"/>
    </location>
</feature>
<evidence type="ECO:0000259" key="7">
    <source>
        <dbReference type="Pfam" id="PF08281"/>
    </source>
</evidence>
<dbReference type="Gene3D" id="1.10.10.10">
    <property type="entry name" value="Winged helix-like DNA-binding domain superfamily/Winged helix DNA-binding domain"/>
    <property type="match status" value="1"/>
</dbReference>
<evidence type="ECO:0000256" key="2">
    <source>
        <dbReference type="ARBA" id="ARBA00023015"/>
    </source>
</evidence>
<evidence type="ECO:0000256" key="4">
    <source>
        <dbReference type="ARBA" id="ARBA00023163"/>
    </source>
</evidence>
<dbReference type="InterPro" id="IPR013249">
    <property type="entry name" value="RNA_pol_sigma70_r4_t2"/>
</dbReference>